<dbReference type="Gene3D" id="2.160.20.10">
    <property type="entry name" value="Single-stranded right-handed beta-helix, Pectin lyase-like"/>
    <property type="match status" value="1"/>
</dbReference>
<evidence type="ECO:0000259" key="1">
    <source>
        <dbReference type="Pfam" id="PF13229"/>
    </source>
</evidence>
<dbReference type="SMART" id="SM00710">
    <property type="entry name" value="PbH1"/>
    <property type="match status" value="7"/>
</dbReference>
<evidence type="ECO:0000313" key="3">
    <source>
        <dbReference type="Proteomes" id="UP001596108"/>
    </source>
</evidence>
<comment type="caution">
    <text evidence="2">The sequence shown here is derived from an EMBL/GenBank/DDBJ whole genome shotgun (WGS) entry which is preliminary data.</text>
</comment>
<protein>
    <submittedName>
        <fullName evidence="2">Right-handed parallel beta-helix repeat-containing protein</fullName>
    </submittedName>
</protein>
<reference evidence="3" key="1">
    <citation type="journal article" date="2019" name="Int. J. Syst. Evol. Microbiol.">
        <title>The Global Catalogue of Microorganisms (GCM) 10K type strain sequencing project: providing services to taxonomists for standard genome sequencing and annotation.</title>
        <authorList>
            <consortium name="The Broad Institute Genomics Platform"/>
            <consortium name="The Broad Institute Genome Sequencing Center for Infectious Disease"/>
            <person name="Wu L."/>
            <person name="Ma J."/>
        </authorList>
    </citation>
    <scope>NUCLEOTIDE SEQUENCE [LARGE SCALE GENOMIC DNA]</scope>
    <source>
        <strain evidence="3">CGMCC 1.18578</strain>
    </source>
</reference>
<dbReference type="InterPro" id="IPR006626">
    <property type="entry name" value="PbH1"/>
</dbReference>
<keyword evidence="3" id="KW-1185">Reference proteome</keyword>
<dbReference type="InterPro" id="IPR012334">
    <property type="entry name" value="Pectin_lyas_fold"/>
</dbReference>
<dbReference type="RefSeq" id="WP_378114011.1">
    <property type="nucleotide sequence ID" value="NZ_JBHSNC010000057.1"/>
</dbReference>
<dbReference type="InterPro" id="IPR011050">
    <property type="entry name" value="Pectin_lyase_fold/virulence"/>
</dbReference>
<dbReference type="InterPro" id="IPR039448">
    <property type="entry name" value="Beta_helix"/>
</dbReference>
<dbReference type="SUPFAM" id="SSF51126">
    <property type="entry name" value="Pectin lyase-like"/>
    <property type="match status" value="1"/>
</dbReference>
<feature type="domain" description="Right handed beta helix" evidence="1">
    <location>
        <begin position="83"/>
        <end position="183"/>
    </location>
</feature>
<accession>A0ABW0R6C3</accession>
<dbReference type="Proteomes" id="UP001596108">
    <property type="component" value="Unassembled WGS sequence"/>
</dbReference>
<organism evidence="2 3">
    <name type="scientific">Cohnella yongneupensis</name>
    <dbReference type="NCBI Taxonomy" id="425006"/>
    <lineage>
        <taxon>Bacteria</taxon>
        <taxon>Bacillati</taxon>
        <taxon>Bacillota</taxon>
        <taxon>Bacilli</taxon>
        <taxon>Bacillales</taxon>
        <taxon>Paenibacillaceae</taxon>
        <taxon>Cohnella</taxon>
    </lineage>
</organism>
<name>A0ABW0R6C3_9BACL</name>
<evidence type="ECO:0000313" key="2">
    <source>
        <dbReference type="EMBL" id="MFC5532039.1"/>
    </source>
</evidence>
<proteinExistence type="predicted"/>
<sequence>MSANFTRTIFVSPRGNDFNDGLSMDKPIRTLAKAAQLAPSDGEAVLLEGNCVHEGMLQFTNITGVTIGGYGPGQPVIRSGNQSGVVFENCRDMTLTGVKLIGAGWKVLNNSHGVLVRGSGRVLVQNVEVTGYHAAGIEVHSSKDVRIIGCFAHDNASVGIYSGGTPESENVTIAFCKAYDNAGDYAVRGNHSGNGIVIGNTNHSVVEFCEAAGNGWAQRQTNVNGPVGIWCCVGARDVVFRWNIARHNRTQPGAIDGDGLDIDGEVRDGLMEYNYTYGNEGAGYLLCEYWGTASDVLWENNRMRYNVSFEDAIRIPGYGPLNYSAPRDVPFEKMYVERNLLSAGPKLHAVYNYNLADTVKDLNVTDNIFVTDGTRAINDENDKNTRFENNVALLDNAVREDIAKHAPRLTDARDLPKQPVYAQLQNGNAAEILKREGASAMFVQRPAAAAPQGTTMMMLRMDGLDLEGCDQTGDLRLSYDSIKPGVSTRMSREGDEFYTPLTWWTKGRRNVIRAKARLQSPDVKACLFLRDADGTEQKAYFAGTVAAYGIAELEFVGGDAWGNPGKFVGIRHESGHGSVFVDSIEVIELPADSDYREQSDLNALSQWNSCGDGESGADAILLHGAGSGILRAYPCGGKKLRITASCRTEDGEGLLQARSGGTQQTAAITADSWTTVSVEVQPDGGSVDIGFWNVGRPAGKVLIKEIAIVEA</sequence>
<dbReference type="Pfam" id="PF13229">
    <property type="entry name" value="Beta_helix"/>
    <property type="match status" value="1"/>
</dbReference>
<dbReference type="EMBL" id="JBHSNC010000057">
    <property type="protein sequence ID" value="MFC5532039.1"/>
    <property type="molecule type" value="Genomic_DNA"/>
</dbReference>
<gene>
    <name evidence="2" type="ORF">ACFPQ4_21695</name>
</gene>